<evidence type="ECO:0000259" key="3">
    <source>
        <dbReference type="PROSITE" id="PS50835"/>
    </source>
</evidence>
<dbReference type="Gene3D" id="2.60.40.10">
    <property type="entry name" value="Immunoglobulins"/>
    <property type="match status" value="1"/>
</dbReference>
<protein>
    <submittedName>
        <fullName evidence="4">IGc2</fullName>
    </submittedName>
</protein>
<dbReference type="PROSITE" id="PS50835">
    <property type="entry name" value="IG_LIKE"/>
    <property type="match status" value="1"/>
</dbReference>
<dbReference type="Proteomes" id="UP001626550">
    <property type="component" value="Unassembled WGS sequence"/>
</dbReference>
<keyword evidence="5" id="KW-1185">Reference proteome</keyword>
<dbReference type="InterPro" id="IPR003599">
    <property type="entry name" value="Ig_sub"/>
</dbReference>
<evidence type="ECO:0000313" key="5">
    <source>
        <dbReference type="Proteomes" id="UP001626550"/>
    </source>
</evidence>
<dbReference type="AlphaFoldDB" id="A0ABD2QGK0"/>
<keyword evidence="1" id="KW-0732">Signal</keyword>
<dbReference type="InterPro" id="IPR013098">
    <property type="entry name" value="Ig_I-set"/>
</dbReference>
<name>A0ABD2QGK0_9PLAT</name>
<dbReference type="InterPro" id="IPR007110">
    <property type="entry name" value="Ig-like_dom"/>
</dbReference>
<dbReference type="PANTHER" id="PTHR45080:SF8">
    <property type="entry name" value="IG-LIKE DOMAIN-CONTAINING PROTEIN"/>
    <property type="match status" value="1"/>
</dbReference>
<evidence type="ECO:0000313" key="4">
    <source>
        <dbReference type="EMBL" id="KAL3318659.1"/>
    </source>
</evidence>
<keyword evidence="2" id="KW-1015">Disulfide bond</keyword>
<sequence length="112" mass="12164">MLLLGKPRFIDGNERVFREIVQGEDLVLNCTADGDPPPKIEWTKDGQIVRQGGALVQGQLGIGPEYVISPDGFSLHVYGVVHAVSGVFTCLASNPLGLDTKEFRVNVKSEIE</sequence>
<dbReference type="InterPro" id="IPR013783">
    <property type="entry name" value="Ig-like_fold"/>
</dbReference>
<dbReference type="SMART" id="SM00409">
    <property type="entry name" value="IG"/>
    <property type="match status" value="1"/>
</dbReference>
<dbReference type="InterPro" id="IPR036179">
    <property type="entry name" value="Ig-like_dom_sf"/>
</dbReference>
<reference evidence="4 5" key="1">
    <citation type="submission" date="2024-11" db="EMBL/GenBank/DDBJ databases">
        <title>Adaptive evolution of stress response genes in parasites aligns with host niche diversity.</title>
        <authorList>
            <person name="Hahn C."/>
            <person name="Resl P."/>
        </authorList>
    </citation>
    <scope>NUCLEOTIDE SEQUENCE [LARGE SCALE GENOMIC DNA]</scope>
    <source>
        <strain evidence="4">EGGRZ-B1_66</strain>
        <tissue evidence="4">Body</tissue>
    </source>
</reference>
<dbReference type="InterPro" id="IPR003598">
    <property type="entry name" value="Ig_sub2"/>
</dbReference>
<dbReference type="PANTHER" id="PTHR45080">
    <property type="entry name" value="CONTACTIN 5"/>
    <property type="match status" value="1"/>
</dbReference>
<accession>A0ABD2QGK0</accession>
<dbReference type="Pfam" id="PF07679">
    <property type="entry name" value="I-set"/>
    <property type="match status" value="1"/>
</dbReference>
<dbReference type="InterPro" id="IPR050958">
    <property type="entry name" value="Cell_Adh-Cytoskel_Orgn"/>
</dbReference>
<dbReference type="SMART" id="SM00408">
    <property type="entry name" value="IGc2"/>
    <property type="match status" value="1"/>
</dbReference>
<proteinExistence type="predicted"/>
<organism evidence="4 5">
    <name type="scientific">Cichlidogyrus casuarinus</name>
    <dbReference type="NCBI Taxonomy" id="1844966"/>
    <lineage>
        <taxon>Eukaryota</taxon>
        <taxon>Metazoa</taxon>
        <taxon>Spiralia</taxon>
        <taxon>Lophotrochozoa</taxon>
        <taxon>Platyhelminthes</taxon>
        <taxon>Monogenea</taxon>
        <taxon>Monopisthocotylea</taxon>
        <taxon>Dactylogyridea</taxon>
        <taxon>Ancyrocephalidae</taxon>
        <taxon>Cichlidogyrus</taxon>
    </lineage>
</organism>
<evidence type="ECO:0000256" key="2">
    <source>
        <dbReference type="ARBA" id="ARBA00023157"/>
    </source>
</evidence>
<comment type="caution">
    <text evidence="4">The sequence shown here is derived from an EMBL/GenBank/DDBJ whole genome shotgun (WGS) entry which is preliminary data.</text>
</comment>
<feature type="domain" description="Ig-like" evidence="3">
    <location>
        <begin position="7"/>
        <end position="106"/>
    </location>
</feature>
<dbReference type="SUPFAM" id="SSF48726">
    <property type="entry name" value="Immunoglobulin"/>
    <property type="match status" value="1"/>
</dbReference>
<evidence type="ECO:0000256" key="1">
    <source>
        <dbReference type="ARBA" id="ARBA00022729"/>
    </source>
</evidence>
<dbReference type="EMBL" id="JBJKFK010000217">
    <property type="protein sequence ID" value="KAL3318659.1"/>
    <property type="molecule type" value="Genomic_DNA"/>
</dbReference>
<gene>
    <name evidence="4" type="primary">HMCN2_1</name>
    <name evidence="4" type="ORF">Ciccas_002671</name>
</gene>